<sequence>MESREGTTLATVTPVSWIIRASAAGSARSSVRAMARVPPAARVTARSSTDASKLNDANCRVVSPGPAPRIGVIASTRSATARCVTATPFGRPVEPEV</sequence>
<proteinExistence type="predicted"/>
<comment type="caution">
    <text evidence="1">The sequence shown here is derived from an EMBL/GenBank/DDBJ whole genome shotgun (WGS) entry which is preliminary data.</text>
</comment>
<dbReference type="EMBL" id="BNDX01000014">
    <property type="protein sequence ID" value="GHI33467.1"/>
    <property type="molecule type" value="Genomic_DNA"/>
</dbReference>
<gene>
    <name evidence="1" type="ORF">Sdagh_51970</name>
</gene>
<evidence type="ECO:0000313" key="1">
    <source>
        <dbReference type="EMBL" id="GHI33467.1"/>
    </source>
</evidence>
<protein>
    <submittedName>
        <fullName evidence="1">Uncharacterized protein</fullName>
    </submittedName>
</protein>
<evidence type="ECO:0000313" key="2">
    <source>
        <dbReference type="Proteomes" id="UP001052655"/>
    </source>
</evidence>
<accession>A0ABQ3Q896</accession>
<dbReference type="Proteomes" id="UP001052655">
    <property type="component" value="Unassembled WGS sequence"/>
</dbReference>
<reference evidence="1" key="1">
    <citation type="submission" date="2024-05" db="EMBL/GenBank/DDBJ databases">
        <title>Whole genome shotgun sequence of Streptomyces daghestanicus NBRC 12762.</title>
        <authorList>
            <person name="Komaki H."/>
            <person name="Tamura T."/>
        </authorList>
    </citation>
    <scope>NUCLEOTIDE SEQUENCE</scope>
    <source>
        <strain evidence="1">NBRC 12762</strain>
    </source>
</reference>
<organism evidence="1 2">
    <name type="scientific">Streptomyces daghestanicus</name>
    <dbReference type="NCBI Taxonomy" id="66885"/>
    <lineage>
        <taxon>Bacteria</taxon>
        <taxon>Bacillati</taxon>
        <taxon>Actinomycetota</taxon>
        <taxon>Actinomycetes</taxon>
        <taxon>Kitasatosporales</taxon>
        <taxon>Streptomycetaceae</taxon>
        <taxon>Streptomyces</taxon>
    </lineage>
</organism>
<keyword evidence="2" id="KW-1185">Reference proteome</keyword>
<name>A0ABQ3Q896_9ACTN</name>